<dbReference type="InterPro" id="IPR029063">
    <property type="entry name" value="SAM-dependent_MTases_sf"/>
</dbReference>
<name>A0ABU7P6A6_9ACTN</name>
<dbReference type="Gene3D" id="3.40.50.150">
    <property type="entry name" value="Vaccinia Virus protein VP39"/>
    <property type="match status" value="1"/>
</dbReference>
<keyword evidence="3" id="KW-1185">Reference proteome</keyword>
<dbReference type="RefSeq" id="WP_330792720.1">
    <property type="nucleotide sequence ID" value="NZ_JAZEWV010000001.1"/>
</dbReference>
<evidence type="ECO:0000313" key="2">
    <source>
        <dbReference type="EMBL" id="MEE4540859.1"/>
    </source>
</evidence>
<sequence>MAPTLSRESRLGAEGRARDWAEIQERMLVPLYETVYDRLEVDAATRLLALGCGSGLALLLAAGRGAAVTGCDSDEARLALARARLESWPASGAPRGRRARPARLLSGPPPAAVSAGEYDVITAFDPVEPVAELRPALDRVARTARRGSTVVLAGWGPPERCATSRVLRTAARLAEPRGPGAYELRLSGRDDLEDLARGAGLRPDGSGRVACPFGYPDLRSAVRGLLSTGLFDAAAAATDRHQVDKELTEALHPYRRPDGTVRMENVFRYVIART</sequence>
<feature type="domain" description="Methyltransferase type 12" evidence="1">
    <location>
        <begin position="48"/>
        <end position="147"/>
    </location>
</feature>
<keyword evidence="2" id="KW-0808">Transferase</keyword>
<evidence type="ECO:0000313" key="3">
    <source>
        <dbReference type="Proteomes" id="UP001344658"/>
    </source>
</evidence>
<accession>A0ABU7P6A6</accession>
<reference evidence="2 3" key="1">
    <citation type="submission" date="2023-12" db="EMBL/GenBank/DDBJ databases">
        <title>Streptomyces sp. V4-01.</title>
        <authorList>
            <person name="Somphong A."/>
            <person name="Phongsopitanun W."/>
        </authorList>
    </citation>
    <scope>NUCLEOTIDE SEQUENCE [LARGE SCALE GENOMIC DNA]</scope>
    <source>
        <strain evidence="2 3">V4-01</strain>
    </source>
</reference>
<dbReference type="Proteomes" id="UP001344658">
    <property type="component" value="Unassembled WGS sequence"/>
</dbReference>
<evidence type="ECO:0000259" key="1">
    <source>
        <dbReference type="Pfam" id="PF08242"/>
    </source>
</evidence>
<dbReference type="GO" id="GO:0032259">
    <property type="term" value="P:methylation"/>
    <property type="evidence" value="ECO:0007669"/>
    <property type="project" value="UniProtKB-KW"/>
</dbReference>
<dbReference type="InterPro" id="IPR013217">
    <property type="entry name" value="Methyltransf_12"/>
</dbReference>
<dbReference type="EMBL" id="JAZEWV010000001">
    <property type="protein sequence ID" value="MEE4540859.1"/>
    <property type="molecule type" value="Genomic_DNA"/>
</dbReference>
<protein>
    <submittedName>
        <fullName evidence="2">Methyltransferase</fullName>
    </submittedName>
</protein>
<dbReference type="Pfam" id="PF08242">
    <property type="entry name" value="Methyltransf_12"/>
    <property type="match status" value="1"/>
</dbReference>
<dbReference type="GO" id="GO:0008168">
    <property type="term" value="F:methyltransferase activity"/>
    <property type="evidence" value="ECO:0007669"/>
    <property type="project" value="UniProtKB-KW"/>
</dbReference>
<keyword evidence="2" id="KW-0489">Methyltransferase</keyword>
<organism evidence="2 3">
    <name type="scientific">Actinacidiphila polyblastidii</name>
    <dbReference type="NCBI Taxonomy" id="3110430"/>
    <lineage>
        <taxon>Bacteria</taxon>
        <taxon>Bacillati</taxon>
        <taxon>Actinomycetota</taxon>
        <taxon>Actinomycetes</taxon>
        <taxon>Kitasatosporales</taxon>
        <taxon>Streptomycetaceae</taxon>
        <taxon>Actinacidiphila</taxon>
    </lineage>
</organism>
<proteinExistence type="predicted"/>
<comment type="caution">
    <text evidence="2">The sequence shown here is derived from an EMBL/GenBank/DDBJ whole genome shotgun (WGS) entry which is preliminary data.</text>
</comment>
<dbReference type="SUPFAM" id="SSF53335">
    <property type="entry name" value="S-adenosyl-L-methionine-dependent methyltransferases"/>
    <property type="match status" value="1"/>
</dbReference>
<gene>
    <name evidence="2" type="ORF">V2S66_02615</name>
</gene>